<reference evidence="3" key="1">
    <citation type="submission" date="2015-04" db="EMBL/GenBank/DDBJ databases">
        <title>The genome sequence of the plant pathogenic Rhizarian Plasmodiophora brassicae reveals insights in its biotrophic life cycle and the origin of chitin synthesis.</title>
        <authorList>
            <person name="Schwelm A."/>
            <person name="Fogelqvist J."/>
            <person name="Knaust A."/>
            <person name="Julke S."/>
            <person name="Lilja T."/>
            <person name="Dhandapani V."/>
            <person name="Bonilla-Rosso G."/>
            <person name="Karlsson M."/>
            <person name="Shevchenko A."/>
            <person name="Choi S.R."/>
            <person name="Kim H.G."/>
            <person name="Park J.Y."/>
            <person name="Lim Y.P."/>
            <person name="Ludwig-Muller J."/>
            <person name="Dixelius C."/>
        </authorList>
    </citation>
    <scope>NUCLEOTIDE SEQUENCE</scope>
    <source>
        <tissue evidence="3">Potato root galls</tissue>
    </source>
</reference>
<feature type="transmembrane region" description="Helical" evidence="1">
    <location>
        <begin position="53"/>
        <end position="74"/>
    </location>
</feature>
<dbReference type="InterPro" id="IPR011249">
    <property type="entry name" value="Metalloenz_LuxS/M16"/>
</dbReference>
<feature type="domain" description="Peptidase M16 C-terminal" evidence="2">
    <location>
        <begin position="129"/>
        <end position="189"/>
    </location>
</feature>
<dbReference type="InterPro" id="IPR007863">
    <property type="entry name" value="Peptidase_M16_C"/>
</dbReference>
<name>A0A0H5R2D5_9EUKA</name>
<protein>
    <recommendedName>
        <fullName evidence="2">Peptidase M16 C-terminal domain-containing protein</fullName>
    </recommendedName>
</protein>
<dbReference type="EMBL" id="HACM01001602">
    <property type="protein sequence ID" value="CRZ02044.1"/>
    <property type="molecule type" value="Transcribed_RNA"/>
</dbReference>
<dbReference type="SUPFAM" id="SSF63411">
    <property type="entry name" value="LuxS/MPP-like metallohydrolase"/>
    <property type="match status" value="1"/>
</dbReference>
<proteinExistence type="predicted"/>
<dbReference type="GO" id="GO:0046872">
    <property type="term" value="F:metal ion binding"/>
    <property type="evidence" value="ECO:0007669"/>
    <property type="project" value="InterPro"/>
</dbReference>
<dbReference type="AlphaFoldDB" id="A0A0H5R2D5"/>
<evidence type="ECO:0000313" key="3">
    <source>
        <dbReference type="EMBL" id="CRZ02044.1"/>
    </source>
</evidence>
<dbReference type="Pfam" id="PF05193">
    <property type="entry name" value="Peptidase_M16_C"/>
    <property type="match status" value="1"/>
</dbReference>
<accession>A0A0H5R2D5</accession>
<evidence type="ECO:0000256" key="1">
    <source>
        <dbReference type="SAM" id="Phobius"/>
    </source>
</evidence>
<feature type="non-terminal residue" evidence="3">
    <location>
        <position position="1"/>
    </location>
</feature>
<dbReference type="Gene3D" id="3.30.830.10">
    <property type="entry name" value="Metalloenzyme, LuxS/M16 peptidase-like"/>
    <property type="match status" value="1"/>
</dbReference>
<organism evidence="3">
    <name type="scientific">Spongospora subterranea</name>
    <dbReference type="NCBI Taxonomy" id="70186"/>
    <lineage>
        <taxon>Eukaryota</taxon>
        <taxon>Sar</taxon>
        <taxon>Rhizaria</taxon>
        <taxon>Endomyxa</taxon>
        <taxon>Phytomyxea</taxon>
        <taxon>Plasmodiophorida</taxon>
        <taxon>Plasmodiophoridae</taxon>
        <taxon>Spongospora</taxon>
    </lineage>
</organism>
<keyword evidence="1" id="KW-1133">Transmembrane helix</keyword>
<keyword evidence="1" id="KW-0812">Transmembrane</keyword>
<keyword evidence="1" id="KW-0472">Membrane</keyword>
<sequence>QQLVFSHILVGTNVHWSSRKLSHDDTTYVFSVNNMEYALKAVSQLGNMCRKVWLLNLITCFFFSANGIVLQLTFTQKEFEKEKKRMIHRIRFLSCDVKSHCNQILCSYIYPGTKNAMPSYGTAESIQALSKDAAKKFYNKWYIPTKMVQVVVGKLDDTQVHGVAERIKSSFNTKSLSSEPQYFIASVSQKPKIILLKIT</sequence>
<evidence type="ECO:0000259" key="2">
    <source>
        <dbReference type="Pfam" id="PF05193"/>
    </source>
</evidence>